<dbReference type="SUPFAM" id="SSF51735">
    <property type="entry name" value="NAD(P)-binding Rossmann-fold domains"/>
    <property type="match status" value="1"/>
</dbReference>
<proteinExistence type="predicted"/>
<reference evidence="2 3" key="1">
    <citation type="submission" date="2018-02" db="EMBL/GenBank/DDBJ databases">
        <title>Jeotgalibacillus proteolyticum sp. nov. a protease producing bacterium isolated from ocean sediments of Laizhou Bay.</title>
        <authorList>
            <person name="Li Y."/>
        </authorList>
    </citation>
    <scope>NUCLEOTIDE SEQUENCE [LARGE SCALE GENOMIC DNA]</scope>
    <source>
        <strain evidence="2 3">22-7</strain>
    </source>
</reference>
<comment type="caution">
    <text evidence="2">The sequence shown here is derived from an EMBL/GenBank/DDBJ whole genome shotgun (WGS) entry which is preliminary data.</text>
</comment>
<dbReference type="Gene3D" id="3.40.50.720">
    <property type="entry name" value="NAD(P)-binding Rossmann-like Domain"/>
    <property type="match status" value="1"/>
</dbReference>
<gene>
    <name evidence="2" type="ORF">C4B60_11090</name>
</gene>
<dbReference type="EMBL" id="PREZ01000004">
    <property type="protein sequence ID" value="PPA70128.1"/>
    <property type="molecule type" value="Genomic_DNA"/>
</dbReference>
<dbReference type="OrthoDB" id="9807212at2"/>
<dbReference type="Pfam" id="PF07993">
    <property type="entry name" value="NAD_binding_4"/>
    <property type="match status" value="1"/>
</dbReference>
<evidence type="ECO:0000313" key="3">
    <source>
        <dbReference type="Proteomes" id="UP000239047"/>
    </source>
</evidence>
<name>A0A2S5GAY3_9BACL</name>
<dbReference type="PANTHER" id="PTHR11011">
    <property type="entry name" value="MALE STERILITY PROTEIN 2-RELATED"/>
    <property type="match status" value="1"/>
</dbReference>
<accession>A0A2S5GAY3</accession>
<keyword evidence="3" id="KW-1185">Reference proteome</keyword>
<sequence>MVFKIICYTDVSSLDTKEITMNIMITGATGFVGTKLVHSLLEEGHTIYPLVRSAQKKDQIMSSISKEQQSRVHPVIGDITQQMLGIDPDVQNKLEGKINILYHTAAFLSFDPADREKTFFVNVQGTQHALDLAKSIDIPAFYHISTAYTLGMQDFGKEELHSLDRSFVNDYEESKSHAEHLVWQEREKLKISIFRPAIIVGDSNTGEADTTFALYGLLKAIMLLKKLIIRGRIDSDRSIRLLCNGEASNNVVPVNYVVDVLTAAALYANPGMIYHIANNHAPKNDQVMEWIIDISGVHQLSLTNNSADLTPEDAVINEPMSVFHSYLSRTVTFDDTNTKELINQSGKPALQLSNEKYQRLIKTFFQS</sequence>
<evidence type="ECO:0000313" key="2">
    <source>
        <dbReference type="EMBL" id="PPA70128.1"/>
    </source>
</evidence>
<evidence type="ECO:0000259" key="1">
    <source>
        <dbReference type="Pfam" id="PF07993"/>
    </source>
</evidence>
<dbReference type="InterPro" id="IPR036291">
    <property type="entry name" value="NAD(P)-bd_dom_sf"/>
</dbReference>
<feature type="domain" description="Thioester reductase (TE)" evidence="1">
    <location>
        <begin position="25"/>
        <end position="260"/>
    </location>
</feature>
<dbReference type="InterPro" id="IPR026055">
    <property type="entry name" value="FAR"/>
</dbReference>
<dbReference type="GO" id="GO:0080019">
    <property type="term" value="F:alcohol-forming very long-chain fatty acyl-CoA reductase activity"/>
    <property type="evidence" value="ECO:0007669"/>
    <property type="project" value="InterPro"/>
</dbReference>
<dbReference type="InterPro" id="IPR013120">
    <property type="entry name" value="FAR_NAD-bd"/>
</dbReference>
<organism evidence="2 3">
    <name type="scientific">Jeotgalibacillus proteolyticus</name>
    <dbReference type="NCBI Taxonomy" id="2082395"/>
    <lineage>
        <taxon>Bacteria</taxon>
        <taxon>Bacillati</taxon>
        <taxon>Bacillota</taxon>
        <taxon>Bacilli</taxon>
        <taxon>Bacillales</taxon>
        <taxon>Caryophanaceae</taxon>
        <taxon>Jeotgalibacillus</taxon>
    </lineage>
</organism>
<protein>
    <submittedName>
        <fullName evidence="2">Short-chain dehydrogenase</fullName>
    </submittedName>
</protein>
<dbReference type="PANTHER" id="PTHR11011:SF116">
    <property type="entry name" value="FATTY ACYL-COA REDUCTASE CG5065-RELATED"/>
    <property type="match status" value="1"/>
</dbReference>
<dbReference type="GO" id="GO:0035336">
    <property type="term" value="P:long-chain fatty-acyl-CoA metabolic process"/>
    <property type="evidence" value="ECO:0007669"/>
    <property type="project" value="TreeGrafter"/>
</dbReference>
<dbReference type="AlphaFoldDB" id="A0A2S5GAY3"/>
<dbReference type="Proteomes" id="UP000239047">
    <property type="component" value="Unassembled WGS sequence"/>
</dbReference>